<dbReference type="EMBL" id="RKIO01000002">
    <property type="protein sequence ID" value="RSC13657.1"/>
    <property type="molecule type" value="Genomic_DNA"/>
</dbReference>
<dbReference type="EMBL" id="RKIO01000002">
    <property type="protein sequence ID" value="RSC14591.1"/>
    <property type="molecule type" value="Genomic_DNA"/>
</dbReference>
<dbReference type="InterPro" id="IPR048020">
    <property type="entry name" value="Transpos_IS3"/>
</dbReference>
<dbReference type="InterPro" id="IPR009057">
    <property type="entry name" value="Homeodomain-like_sf"/>
</dbReference>
<dbReference type="PANTHER" id="PTHR47515:SF1">
    <property type="entry name" value="BLR2054 PROTEIN"/>
    <property type="match status" value="1"/>
</dbReference>
<dbReference type="Pfam" id="PF01527">
    <property type="entry name" value="HTH_Tnp_1"/>
    <property type="match status" value="1"/>
</dbReference>
<sequence length="366" mass="42987">MKKRHTDEQIIRILREAESQEVPVKDLCKRHNISEQTFYRWRTKFGGMDVAEARRLKELESENEKLKRLVAEQLLVIDGLKEFSPKKMNSPTGRREALEVLTRRGLSQRKACRYLGLSRRVAIYTLKQPEKDRSLGERLIAASQEVPRFGYRRISAWLSLGESRVRRMWRALKLNIPKRRPRRRRCGSDIRLPGATKPNSVWSYDFVHDQLVDGRVLKMLCVIDEYTRECLAIEVGASLRSQDVILVLSRLMRLYGKPAFIRSDNGAEFTAAKVMRWLRDAAIGPAFITPGNPWQNGFVESFNGKLRDELLNREWFRSRAEAKVLIERWRQFYNERRPHSAHRYQPPATVRRAWLDSENIDRRLTA</sequence>
<dbReference type="PROSITE" id="PS50994">
    <property type="entry name" value="INTEGRASE"/>
    <property type="match status" value="1"/>
</dbReference>
<evidence type="ECO:0000313" key="4">
    <source>
        <dbReference type="EMBL" id="RSC10366.1"/>
    </source>
</evidence>
<dbReference type="Pfam" id="PF13683">
    <property type="entry name" value="rve_3"/>
    <property type="match status" value="1"/>
</dbReference>
<reference evidence="8" key="1">
    <citation type="submission" date="2018-11" db="EMBL/GenBank/DDBJ databases">
        <title>FDA dAtabase for Regulatory Grade micrObial Sequences (FDA-ARGOS): Supporting development and validation of Infectious Disease Dx tests.</title>
        <authorList>
            <person name="Goldberg B."/>
            <person name="Campos J."/>
            <person name="Tallon L."/>
            <person name="Sadzewicz L."/>
            <person name="Zhao X."/>
            <person name="Vavikolanu K."/>
            <person name="Mehta A."/>
            <person name="Aluvathingal J."/>
            <person name="Nadendla S."/>
            <person name="Geyer C."/>
            <person name="Nandy P."/>
            <person name="Yan Y."/>
            <person name="Sichtig H."/>
        </authorList>
    </citation>
    <scope>NUCLEOTIDE SEQUENCE [LARGE SCALE GENOMIC DNA]</scope>
    <source>
        <strain evidence="8">FDAARGOS_544</strain>
    </source>
</reference>
<name>A0A3R9B8D9_9BURK</name>
<dbReference type="EMBL" id="RKIO01000003">
    <property type="protein sequence ID" value="RSC10858.1"/>
    <property type="molecule type" value="Genomic_DNA"/>
</dbReference>
<evidence type="ECO:0000259" key="2">
    <source>
        <dbReference type="PROSITE" id="PS50994"/>
    </source>
</evidence>
<dbReference type="RefSeq" id="WP_085962301.1">
    <property type="nucleotide sequence ID" value="NZ_CADETP010000003.1"/>
</dbReference>
<dbReference type="PANTHER" id="PTHR47515">
    <property type="entry name" value="LOW CALCIUM RESPONSE LOCUS PROTEIN T"/>
    <property type="match status" value="1"/>
</dbReference>
<feature type="coiled-coil region" evidence="1">
    <location>
        <begin position="49"/>
        <end position="76"/>
    </location>
</feature>
<evidence type="ECO:0000313" key="7">
    <source>
        <dbReference type="EMBL" id="RSC14591.1"/>
    </source>
</evidence>
<dbReference type="SUPFAM" id="SSF46689">
    <property type="entry name" value="Homeodomain-like"/>
    <property type="match status" value="1"/>
</dbReference>
<dbReference type="GO" id="GO:0006313">
    <property type="term" value="P:DNA transposition"/>
    <property type="evidence" value="ECO:0007669"/>
    <property type="project" value="InterPro"/>
</dbReference>
<evidence type="ECO:0000256" key="1">
    <source>
        <dbReference type="SAM" id="Coils"/>
    </source>
</evidence>
<dbReference type="Proteomes" id="UP000272140">
    <property type="component" value="Unassembled WGS sequence"/>
</dbReference>
<protein>
    <submittedName>
        <fullName evidence="6">IS3-like element ISBcen23 family transposase</fullName>
    </submittedName>
</protein>
<dbReference type="InterPro" id="IPR002514">
    <property type="entry name" value="Transposase_8"/>
</dbReference>
<dbReference type="Gene3D" id="3.30.420.10">
    <property type="entry name" value="Ribonuclease H-like superfamily/Ribonuclease H"/>
    <property type="match status" value="1"/>
</dbReference>
<reference evidence="6" key="2">
    <citation type="submission" date="2018-11" db="EMBL/GenBank/DDBJ databases">
        <title>FDA dAtabase for Regulatory Grade micrObial Sequences (FDA-ARGOS): Supporting development and validation of Infectious Disease Dx tests.</title>
        <authorList>
            <person name="Plongla R."/>
            <person name="Gilligan P."/>
            <person name="Tallon L.J."/>
            <person name="Sadzewicz L."/>
            <person name="Zhao X."/>
            <person name="Vavikolanu K."/>
            <person name="Mehta A."/>
            <person name="Aluvathingal J."/>
            <person name="Nadendla S."/>
            <person name="Geyer C."/>
            <person name="Nandy P."/>
            <person name="Yan Y."/>
            <person name="Sichtig H."/>
        </authorList>
    </citation>
    <scope>NUCLEOTIDE SEQUENCE</scope>
    <source>
        <strain evidence="6">FDAARGOS_544</strain>
    </source>
</reference>
<comment type="caution">
    <text evidence="6">The sequence shown here is derived from an EMBL/GenBank/DDBJ whole genome shotgun (WGS) entry which is preliminary data.</text>
</comment>
<evidence type="ECO:0000313" key="5">
    <source>
        <dbReference type="EMBL" id="RSC10858.1"/>
    </source>
</evidence>
<dbReference type="GO" id="GO:0015074">
    <property type="term" value="P:DNA integration"/>
    <property type="evidence" value="ECO:0007669"/>
    <property type="project" value="InterPro"/>
</dbReference>
<organism evidence="6 8">
    <name type="scientific">Burkholderia cenocepacia</name>
    <dbReference type="NCBI Taxonomy" id="95486"/>
    <lineage>
        <taxon>Bacteria</taxon>
        <taxon>Pseudomonadati</taxon>
        <taxon>Pseudomonadota</taxon>
        <taxon>Betaproteobacteria</taxon>
        <taxon>Burkholderiales</taxon>
        <taxon>Burkholderiaceae</taxon>
        <taxon>Burkholderia</taxon>
        <taxon>Burkholderia cepacia complex</taxon>
    </lineage>
</organism>
<dbReference type="NCBIfam" id="NF033516">
    <property type="entry name" value="transpos_IS3"/>
    <property type="match status" value="1"/>
</dbReference>
<dbReference type="InterPro" id="IPR036397">
    <property type="entry name" value="RNaseH_sf"/>
</dbReference>
<evidence type="ECO:0000313" key="3">
    <source>
        <dbReference type="EMBL" id="RSC02809.1"/>
    </source>
</evidence>
<dbReference type="AlphaFoldDB" id="A0A3R9B8D9"/>
<proteinExistence type="predicted"/>
<dbReference type="GO" id="GO:0004803">
    <property type="term" value="F:transposase activity"/>
    <property type="evidence" value="ECO:0007669"/>
    <property type="project" value="InterPro"/>
</dbReference>
<accession>A0A3R9B8D9</accession>
<dbReference type="InterPro" id="IPR012337">
    <property type="entry name" value="RNaseH-like_sf"/>
</dbReference>
<feature type="domain" description="Integrase catalytic" evidence="2">
    <location>
        <begin position="194"/>
        <end position="354"/>
    </location>
</feature>
<dbReference type="EMBL" id="RKIO01000004">
    <property type="protein sequence ID" value="RSC02809.1"/>
    <property type="molecule type" value="Genomic_DNA"/>
</dbReference>
<evidence type="ECO:0000313" key="6">
    <source>
        <dbReference type="EMBL" id="RSC13657.1"/>
    </source>
</evidence>
<dbReference type="GO" id="GO:0003677">
    <property type="term" value="F:DNA binding"/>
    <property type="evidence" value="ECO:0007669"/>
    <property type="project" value="InterPro"/>
</dbReference>
<dbReference type="InterPro" id="IPR001584">
    <property type="entry name" value="Integrase_cat-core"/>
</dbReference>
<dbReference type="EMBL" id="RKIO01000003">
    <property type="protein sequence ID" value="RSC10366.1"/>
    <property type="molecule type" value="Genomic_DNA"/>
</dbReference>
<dbReference type="SUPFAM" id="SSF53098">
    <property type="entry name" value="Ribonuclease H-like"/>
    <property type="match status" value="1"/>
</dbReference>
<gene>
    <name evidence="6" type="ORF">EGT41_10090</name>
    <name evidence="7" type="ORF">EGT41_15405</name>
    <name evidence="4" type="ORF">EGT41_18100</name>
    <name evidence="5" type="ORF">EGT41_20830</name>
    <name evidence="3" type="ORF">EGT41_25825</name>
</gene>
<evidence type="ECO:0000313" key="8">
    <source>
        <dbReference type="Proteomes" id="UP000272140"/>
    </source>
</evidence>
<keyword evidence="1" id="KW-0175">Coiled coil</keyword>